<evidence type="ECO:0000256" key="3">
    <source>
        <dbReference type="PROSITE-ProRule" id="PRU00221"/>
    </source>
</evidence>
<evidence type="ECO:0000256" key="1">
    <source>
        <dbReference type="ARBA" id="ARBA00022574"/>
    </source>
</evidence>
<dbReference type="PANTHER" id="PTHR22847">
    <property type="entry name" value="WD40 REPEAT PROTEIN"/>
    <property type="match status" value="1"/>
</dbReference>
<dbReference type="InterPro" id="IPR036322">
    <property type="entry name" value="WD40_repeat_dom_sf"/>
</dbReference>
<keyword evidence="1 3" id="KW-0853">WD repeat</keyword>
<name>X6MP96_RETFI</name>
<protein>
    <submittedName>
        <fullName evidence="4">Uncharacterized protein</fullName>
    </submittedName>
</protein>
<dbReference type="InterPro" id="IPR015943">
    <property type="entry name" value="WD40/YVTN_repeat-like_dom_sf"/>
</dbReference>
<dbReference type="GO" id="GO:1990234">
    <property type="term" value="C:transferase complex"/>
    <property type="evidence" value="ECO:0007669"/>
    <property type="project" value="UniProtKB-ARBA"/>
</dbReference>
<keyword evidence="5" id="KW-1185">Reference proteome</keyword>
<accession>X6MP96</accession>
<sequence length="142" mass="16312">MILCDGSADKSVRLWDIRSGQQIQMFNGHTGAVWFVEYSPFVINDSIGNSNVICSGPLDNTIRFWDIRSNKTELYMIKGDGKDGGIRCLTFLQLKKNEEKRKINDNICCDINLCYGSYILFADLTLSEYELFQSFFLIKKLK</sequence>
<dbReference type="Gene3D" id="2.130.10.10">
    <property type="entry name" value="YVTN repeat-like/Quinoprotein amine dehydrogenase"/>
    <property type="match status" value="1"/>
</dbReference>
<evidence type="ECO:0000313" key="5">
    <source>
        <dbReference type="Proteomes" id="UP000023152"/>
    </source>
</evidence>
<dbReference type="PROSITE" id="PS00678">
    <property type="entry name" value="WD_REPEATS_1"/>
    <property type="match status" value="1"/>
</dbReference>
<dbReference type="PANTHER" id="PTHR22847:SF637">
    <property type="entry name" value="WD REPEAT DOMAIN 5B"/>
    <property type="match status" value="1"/>
</dbReference>
<evidence type="ECO:0000313" key="4">
    <source>
        <dbReference type="EMBL" id="ETO15486.1"/>
    </source>
</evidence>
<comment type="caution">
    <text evidence="4">The sequence shown here is derived from an EMBL/GenBank/DDBJ whole genome shotgun (WGS) entry which is preliminary data.</text>
</comment>
<organism evidence="4 5">
    <name type="scientific">Reticulomyxa filosa</name>
    <dbReference type="NCBI Taxonomy" id="46433"/>
    <lineage>
        <taxon>Eukaryota</taxon>
        <taxon>Sar</taxon>
        <taxon>Rhizaria</taxon>
        <taxon>Retaria</taxon>
        <taxon>Foraminifera</taxon>
        <taxon>Monothalamids</taxon>
        <taxon>Reticulomyxidae</taxon>
        <taxon>Reticulomyxa</taxon>
    </lineage>
</organism>
<dbReference type="EMBL" id="ASPP01019075">
    <property type="protein sequence ID" value="ETO15486.1"/>
    <property type="molecule type" value="Genomic_DNA"/>
</dbReference>
<dbReference type="AlphaFoldDB" id="X6MP96"/>
<dbReference type="SUPFAM" id="SSF50978">
    <property type="entry name" value="WD40 repeat-like"/>
    <property type="match status" value="1"/>
</dbReference>
<evidence type="ECO:0000256" key="2">
    <source>
        <dbReference type="ARBA" id="ARBA00022737"/>
    </source>
</evidence>
<feature type="repeat" description="WD" evidence="3">
    <location>
        <begin position="1"/>
        <end position="25"/>
    </location>
</feature>
<dbReference type="PROSITE" id="PS50082">
    <property type="entry name" value="WD_REPEATS_2"/>
    <property type="match status" value="2"/>
</dbReference>
<dbReference type="SMART" id="SM00320">
    <property type="entry name" value="WD40"/>
    <property type="match status" value="1"/>
</dbReference>
<dbReference type="Proteomes" id="UP000023152">
    <property type="component" value="Unassembled WGS sequence"/>
</dbReference>
<dbReference type="InterPro" id="IPR019775">
    <property type="entry name" value="WD40_repeat_CS"/>
</dbReference>
<dbReference type="Pfam" id="PF00400">
    <property type="entry name" value="WD40"/>
    <property type="match status" value="1"/>
</dbReference>
<gene>
    <name evidence="4" type="ORF">RFI_21878</name>
</gene>
<dbReference type="InterPro" id="IPR001680">
    <property type="entry name" value="WD40_rpt"/>
</dbReference>
<keyword evidence="2" id="KW-0677">Repeat</keyword>
<feature type="repeat" description="WD" evidence="3">
    <location>
        <begin position="26"/>
        <end position="75"/>
    </location>
</feature>
<proteinExistence type="predicted"/>
<reference evidence="4 5" key="1">
    <citation type="journal article" date="2013" name="Curr. Biol.">
        <title>The Genome of the Foraminiferan Reticulomyxa filosa.</title>
        <authorList>
            <person name="Glockner G."/>
            <person name="Hulsmann N."/>
            <person name="Schleicher M."/>
            <person name="Noegel A.A."/>
            <person name="Eichinger L."/>
            <person name="Gallinger C."/>
            <person name="Pawlowski J."/>
            <person name="Sierra R."/>
            <person name="Euteneuer U."/>
            <person name="Pillet L."/>
            <person name="Moustafa A."/>
            <person name="Platzer M."/>
            <person name="Groth M."/>
            <person name="Szafranski K."/>
            <person name="Schliwa M."/>
        </authorList>
    </citation>
    <scope>NUCLEOTIDE SEQUENCE [LARGE SCALE GENOMIC DNA]</scope>
</reference>